<feature type="compositionally biased region" description="Basic and acidic residues" evidence="1">
    <location>
        <begin position="148"/>
        <end position="161"/>
    </location>
</feature>
<evidence type="ECO:0000256" key="1">
    <source>
        <dbReference type="SAM" id="MobiDB-lite"/>
    </source>
</evidence>
<sequence>MDLLGTRRPMRVHDRRLPQSPGHTWRLLALLCAGIYASLHAAPGKDRPDPTRPDPTRTGGTGSITAVLTTIMLADMNVRDEPAPRGGGGVIWGQDQLLVLSDAFACQCHVQGTDRQADRQAGRQTDRQAGRQTDRQAGRQTGRQAGRQTDRQTGRQTDRQAGRQMFRFSNGPTNAVRQDGGAESRGGEGAIGEPRSRRSNRRARRRRSNRRVRRSNRRVRRSNRRAEEEKEQQENRGGEGATGESRRRRSNRRTEEEKEQQENRGGEGATGEPRRSNRRARRRNRRARRRRSGGTWMNFARHLDHWSRDGAAARMSVWTQLSLLLWKNFTSRRRQTLQLLAEIIWPLLIFFILITVRLSYPPYEQHECKFSSSWITRGSGVRSSSADGF</sequence>
<dbReference type="Proteomes" id="UP000324091">
    <property type="component" value="Chromosome 9"/>
</dbReference>
<evidence type="ECO:0000313" key="5">
    <source>
        <dbReference type="Proteomes" id="UP000324091"/>
    </source>
</evidence>
<feature type="compositionally biased region" description="Basic and acidic residues" evidence="1">
    <location>
        <begin position="43"/>
        <end position="55"/>
    </location>
</feature>
<accession>A0A5C6MMV6</accession>
<feature type="region of interest" description="Disordered" evidence="1">
    <location>
        <begin position="41"/>
        <end position="64"/>
    </location>
</feature>
<feature type="chain" id="PRO_5022684172" evidence="3">
    <location>
        <begin position="42"/>
        <end position="389"/>
    </location>
</feature>
<proteinExistence type="predicted"/>
<feature type="compositionally biased region" description="Basic and acidic residues" evidence="1">
    <location>
        <begin position="252"/>
        <end position="265"/>
    </location>
</feature>
<protein>
    <submittedName>
        <fullName evidence="4">ATP-binding cassette sub-family A member 1</fullName>
    </submittedName>
</protein>
<evidence type="ECO:0000256" key="3">
    <source>
        <dbReference type="SAM" id="SignalP"/>
    </source>
</evidence>
<feature type="compositionally biased region" description="Basic residues" evidence="1">
    <location>
        <begin position="197"/>
        <end position="223"/>
    </location>
</feature>
<keyword evidence="2" id="KW-0812">Transmembrane</keyword>
<evidence type="ECO:0000313" key="4">
    <source>
        <dbReference type="EMBL" id="TWW55501.1"/>
    </source>
</evidence>
<gene>
    <name evidence="4" type="ORF">D4764_09G0005500</name>
</gene>
<feature type="compositionally biased region" description="Basic and acidic residues" evidence="1">
    <location>
        <begin position="224"/>
        <end position="237"/>
    </location>
</feature>
<keyword evidence="3" id="KW-0732">Signal</keyword>
<feature type="compositionally biased region" description="Basic and acidic residues" evidence="1">
    <location>
        <begin position="115"/>
        <end position="137"/>
    </location>
</feature>
<feature type="region of interest" description="Disordered" evidence="1">
    <location>
        <begin position="113"/>
        <end position="293"/>
    </location>
</feature>
<name>A0A5C6MMV6_9TELE</name>
<dbReference type="GO" id="GO:0005524">
    <property type="term" value="F:ATP binding"/>
    <property type="evidence" value="ECO:0007669"/>
    <property type="project" value="UniProtKB-KW"/>
</dbReference>
<keyword evidence="4" id="KW-0067">ATP-binding</keyword>
<feature type="signal peptide" evidence="3">
    <location>
        <begin position="1"/>
        <end position="41"/>
    </location>
</feature>
<dbReference type="AlphaFoldDB" id="A0A5C6MMV6"/>
<comment type="caution">
    <text evidence="4">The sequence shown here is derived from an EMBL/GenBank/DDBJ whole genome shotgun (WGS) entry which is preliminary data.</text>
</comment>
<keyword evidence="2" id="KW-0472">Membrane</keyword>
<keyword evidence="2" id="KW-1133">Transmembrane helix</keyword>
<feature type="compositionally biased region" description="Basic residues" evidence="1">
    <location>
        <begin position="276"/>
        <end position="292"/>
    </location>
</feature>
<feature type="transmembrane region" description="Helical" evidence="2">
    <location>
        <begin position="343"/>
        <end position="360"/>
    </location>
</feature>
<evidence type="ECO:0000256" key="2">
    <source>
        <dbReference type="SAM" id="Phobius"/>
    </source>
</evidence>
<dbReference type="EMBL" id="RHFK02000022">
    <property type="protein sequence ID" value="TWW55501.1"/>
    <property type="molecule type" value="Genomic_DNA"/>
</dbReference>
<feature type="compositionally biased region" description="Polar residues" evidence="1">
    <location>
        <begin position="138"/>
        <end position="147"/>
    </location>
</feature>
<organism evidence="4 5">
    <name type="scientific">Takifugu flavidus</name>
    <name type="common">sansaifugu</name>
    <dbReference type="NCBI Taxonomy" id="433684"/>
    <lineage>
        <taxon>Eukaryota</taxon>
        <taxon>Metazoa</taxon>
        <taxon>Chordata</taxon>
        <taxon>Craniata</taxon>
        <taxon>Vertebrata</taxon>
        <taxon>Euteleostomi</taxon>
        <taxon>Actinopterygii</taxon>
        <taxon>Neopterygii</taxon>
        <taxon>Teleostei</taxon>
        <taxon>Neoteleostei</taxon>
        <taxon>Acanthomorphata</taxon>
        <taxon>Eupercaria</taxon>
        <taxon>Tetraodontiformes</taxon>
        <taxon>Tetradontoidea</taxon>
        <taxon>Tetraodontidae</taxon>
        <taxon>Takifugu</taxon>
    </lineage>
</organism>
<keyword evidence="4" id="KW-0547">Nucleotide-binding</keyword>
<keyword evidence="5" id="KW-1185">Reference proteome</keyword>
<reference evidence="4 5" key="1">
    <citation type="submission" date="2019-04" db="EMBL/GenBank/DDBJ databases">
        <title>Chromosome genome assembly for Takifugu flavidus.</title>
        <authorList>
            <person name="Xiao S."/>
        </authorList>
    </citation>
    <scope>NUCLEOTIDE SEQUENCE [LARGE SCALE GENOMIC DNA]</scope>
    <source>
        <strain evidence="4">HTHZ2018</strain>
        <tissue evidence="4">Muscle</tissue>
    </source>
</reference>